<evidence type="ECO:0000256" key="4">
    <source>
        <dbReference type="ARBA" id="ARBA00023235"/>
    </source>
</evidence>
<keyword evidence="8" id="KW-1185">Reference proteome</keyword>
<dbReference type="Proteomes" id="UP000664859">
    <property type="component" value="Unassembled WGS sequence"/>
</dbReference>
<evidence type="ECO:0000256" key="5">
    <source>
        <dbReference type="PROSITE-ProRule" id="PRU00277"/>
    </source>
</evidence>
<evidence type="ECO:0000256" key="3">
    <source>
        <dbReference type="ARBA" id="ARBA00023110"/>
    </source>
</evidence>
<gene>
    <name evidence="7" type="ORF">JKP88DRAFT_296620</name>
</gene>
<evidence type="ECO:0000313" key="7">
    <source>
        <dbReference type="EMBL" id="KAG5191150.1"/>
    </source>
</evidence>
<dbReference type="GO" id="GO:0005783">
    <property type="term" value="C:endoplasmic reticulum"/>
    <property type="evidence" value="ECO:0007669"/>
    <property type="project" value="TreeGrafter"/>
</dbReference>
<dbReference type="SUPFAM" id="SSF54534">
    <property type="entry name" value="FKBP-like"/>
    <property type="match status" value="1"/>
</dbReference>
<dbReference type="PANTHER" id="PTHR45779">
    <property type="entry name" value="PEPTIDYLPROLYL ISOMERASE"/>
    <property type="match status" value="1"/>
</dbReference>
<dbReference type="InterPro" id="IPR001179">
    <property type="entry name" value="PPIase_FKBP_dom"/>
</dbReference>
<dbReference type="Pfam" id="PF00254">
    <property type="entry name" value="FKBP_C"/>
    <property type="match status" value="1"/>
</dbReference>
<dbReference type="AlphaFoldDB" id="A0A835ZH12"/>
<organism evidence="7 8">
    <name type="scientific">Tribonema minus</name>
    <dbReference type="NCBI Taxonomy" id="303371"/>
    <lineage>
        <taxon>Eukaryota</taxon>
        <taxon>Sar</taxon>
        <taxon>Stramenopiles</taxon>
        <taxon>Ochrophyta</taxon>
        <taxon>PX clade</taxon>
        <taxon>Xanthophyceae</taxon>
        <taxon>Tribonematales</taxon>
        <taxon>Tribonemataceae</taxon>
        <taxon>Tribonema</taxon>
    </lineage>
</organism>
<evidence type="ECO:0000259" key="6">
    <source>
        <dbReference type="PROSITE" id="PS50059"/>
    </source>
</evidence>
<dbReference type="EMBL" id="JAFCMP010000023">
    <property type="protein sequence ID" value="KAG5191150.1"/>
    <property type="molecule type" value="Genomic_DNA"/>
</dbReference>
<dbReference type="EC" id="5.2.1.8" evidence="2 5"/>
<keyword evidence="4 5" id="KW-0413">Isomerase</keyword>
<dbReference type="PANTHER" id="PTHR45779:SF7">
    <property type="entry name" value="PEPTIDYLPROLYL ISOMERASE"/>
    <property type="match status" value="1"/>
</dbReference>
<protein>
    <recommendedName>
        <fullName evidence="2 5">peptidylprolyl isomerase</fullName>
        <ecNumber evidence="2 5">5.2.1.8</ecNumber>
    </recommendedName>
</protein>
<reference evidence="7" key="1">
    <citation type="submission" date="2021-02" db="EMBL/GenBank/DDBJ databases">
        <title>First Annotated Genome of the Yellow-green Alga Tribonema minus.</title>
        <authorList>
            <person name="Mahan K.M."/>
        </authorList>
    </citation>
    <scope>NUCLEOTIDE SEQUENCE</scope>
    <source>
        <strain evidence="7">UTEX B ZZ1240</strain>
    </source>
</reference>
<evidence type="ECO:0000256" key="2">
    <source>
        <dbReference type="ARBA" id="ARBA00013194"/>
    </source>
</evidence>
<dbReference type="GO" id="GO:0003755">
    <property type="term" value="F:peptidyl-prolyl cis-trans isomerase activity"/>
    <property type="evidence" value="ECO:0007669"/>
    <property type="project" value="UniProtKB-KW"/>
</dbReference>
<comment type="caution">
    <text evidence="7">The sequence shown here is derived from an EMBL/GenBank/DDBJ whole genome shotgun (WGS) entry which is preliminary data.</text>
</comment>
<keyword evidence="3 5" id="KW-0697">Rotamase</keyword>
<comment type="catalytic activity">
    <reaction evidence="1 5">
        <text>[protein]-peptidylproline (omega=180) = [protein]-peptidylproline (omega=0)</text>
        <dbReference type="Rhea" id="RHEA:16237"/>
        <dbReference type="Rhea" id="RHEA-COMP:10747"/>
        <dbReference type="Rhea" id="RHEA-COMP:10748"/>
        <dbReference type="ChEBI" id="CHEBI:83833"/>
        <dbReference type="ChEBI" id="CHEBI:83834"/>
        <dbReference type="EC" id="5.2.1.8"/>
    </reaction>
</comment>
<dbReference type="Gene3D" id="3.10.50.40">
    <property type="match status" value="1"/>
</dbReference>
<name>A0A835ZH12_9STRA</name>
<proteinExistence type="predicted"/>
<accession>A0A835ZH12</accession>
<evidence type="ECO:0000256" key="1">
    <source>
        <dbReference type="ARBA" id="ARBA00000971"/>
    </source>
</evidence>
<feature type="domain" description="PPIase FKBP-type" evidence="6">
    <location>
        <begin position="233"/>
        <end position="332"/>
    </location>
</feature>
<dbReference type="OrthoDB" id="1902587at2759"/>
<sequence>MRLGAAADAPPLPLLKGAVNASAAVAAGGGMRKEFHVEMIKLAGNFNFKIPFVAGAGALGKSAAAFSDEFDVVFDGASVGLQLTGLKYKGSSSSARASRTDCVPLRHTLLRIGDAFGGSAPLNAAPLAAAARRRLRPGLILVSANGRPLEAASARQAADAIRTGARPLTLRFRDASLFNESLEAAAAGDGEGLKQGVSTRVVQAADPRDDQSLAVRTMRRADACRACAGAARGDLLEIRYTARLAATGAVFDASGRGAPGRGGDATFYFVLGEQPRGQFPPGWDLGLLGMCVGEVREVAVPPALGYGARGAPRRGVPGGAALVYEVELVSVNSVALCNAE</sequence>
<dbReference type="InterPro" id="IPR044609">
    <property type="entry name" value="FKBP2/11"/>
</dbReference>
<dbReference type="InterPro" id="IPR046357">
    <property type="entry name" value="PPIase_dom_sf"/>
</dbReference>
<evidence type="ECO:0000313" key="8">
    <source>
        <dbReference type="Proteomes" id="UP000664859"/>
    </source>
</evidence>
<dbReference type="PROSITE" id="PS50059">
    <property type="entry name" value="FKBP_PPIASE"/>
    <property type="match status" value="1"/>
</dbReference>